<dbReference type="EMBL" id="JABFEE010000003">
    <property type="protein sequence ID" value="MBA1834983.1"/>
    <property type="molecule type" value="Genomic_DNA"/>
</dbReference>
<dbReference type="Pfam" id="PF00107">
    <property type="entry name" value="ADH_zinc_N"/>
    <property type="match status" value="1"/>
</dbReference>
<dbReference type="CDD" id="cd05284">
    <property type="entry name" value="arabinose_DH_like"/>
    <property type="match status" value="1"/>
</dbReference>
<keyword evidence="2 5" id="KW-0479">Metal-binding</keyword>
<keyword evidence="3 5" id="KW-0862">Zinc</keyword>
<feature type="domain" description="Enoyl reductase (ER)" evidence="6">
    <location>
        <begin position="10"/>
        <end position="345"/>
    </location>
</feature>
<dbReference type="InterPro" id="IPR020843">
    <property type="entry name" value="ER"/>
</dbReference>
<dbReference type="InterPro" id="IPR013154">
    <property type="entry name" value="ADH-like_N"/>
</dbReference>
<proteinExistence type="inferred from homology"/>
<gene>
    <name evidence="7" type="ORF">HMC16_04455</name>
</gene>
<evidence type="ECO:0000256" key="1">
    <source>
        <dbReference type="ARBA" id="ARBA00001947"/>
    </source>
</evidence>
<comment type="cofactor">
    <cofactor evidence="1 5">
        <name>Zn(2+)</name>
        <dbReference type="ChEBI" id="CHEBI:29105"/>
    </cofactor>
</comment>
<evidence type="ECO:0000256" key="3">
    <source>
        <dbReference type="ARBA" id="ARBA00022833"/>
    </source>
</evidence>
<dbReference type="Gene3D" id="3.90.180.10">
    <property type="entry name" value="Medium-chain alcohol dehydrogenases, catalytic domain"/>
    <property type="match status" value="1"/>
</dbReference>
<name>A0A838CJT4_9CORY</name>
<dbReference type="SUPFAM" id="SSF51735">
    <property type="entry name" value="NAD(P)-binding Rossmann-fold domains"/>
    <property type="match status" value="1"/>
</dbReference>
<dbReference type="GO" id="GO:0008270">
    <property type="term" value="F:zinc ion binding"/>
    <property type="evidence" value="ECO:0007669"/>
    <property type="project" value="InterPro"/>
</dbReference>
<evidence type="ECO:0000313" key="7">
    <source>
        <dbReference type="EMBL" id="MBA1834983.1"/>
    </source>
</evidence>
<comment type="caution">
    <text evidence="7">The sequence shown here is derived from an EMBL/GenBank/DDBJ whole genome shotgun (WGS) entry which is preliminary data.</text>
</comment>
<evidence type="ECO:0000313" key="8">
    <source>
        <dbReference type="Proteomes" id="UP000581408"/>
    </source>
</evidence>
<reference evidence="7 8" key="1">
    <citation type="submission" date="2020-05" db="EMBL/GenBank/DDBJ databases">
        <title>Descriptions of Corynebacterium xxxx sp. nov., Corynebacterium yyyy sp. nov. and Corynebacterium zzzz sp. nov.</title>
        <authorList>
            <person name="Zhang G."/>
        </authorList>
    </citation>
    <scope>NUCLEOTIDE SEQUENCE [LARGE SCALE GENOMIC DNA]</scope>
    <source>
        <strain evidence="8">zg-915</strain>
    </source>
</reference>
<dbReference type="Gene3D" id="3.40.50.720">
    <property type="entry name" value="NAD(P)-binding Rossmann-like Domain"/>
    <property type="match status" value="1"/>
</dbReference>
<evidence type="ECO:0000256" key="2">
    <source>
        <dbReference type="ARBA" id="ARBA00022723"/>
    </source>
</evidence>
<organism evidence="7 8">
    <name type="scientific">Corynebacterium wankanglinii</name>
    <dbReference type="NCBI Taxonomy" id="2735136"/>
    <lineage>
        <taxon>Bacteria</taxon>
        <taxon>Bacillati</taxon>
        <taxon>Actinomycetota</taxon>
        <taxon>Actinomycetes</taxon>
        <taxon>Mycobacteriales</taxon>
        <taxon>Corynebacteriaceae</taxon>
        <taxon>Corynebacterium</taxon>
    </lineage>
</organism>
<dbReference type="InterPro" id="IPR011032">
    <property type="entry name" value="GroES-like_sf"/>
</dbReference>
<dbReference type="Pfam" id="PF08240">
    <property type="entry name" value="ADH_N"/>
    <property type="match status" value="1"/>
</dbReference>
<evidence type="ECO:0000256" key="4">
    <source>
        <dbReference type="ARBA" id="ARBA00023002"/>
    </source>
</evidence>
<dbReference type="PANTHER" id="PTHR43401">
    <property type="entry name" value="L-THREONINE 3-DEHYDROGENASE"/>
    <property type="match status" value="1"/>
</dbReference>
<accession>A0A838CJT4</accession>
<dbReference type="RefSeq" id="WP_181194409.1">
    <property type="nucleotide sequence ID" value="NZ_JABFEE010000003.1"/>
</dbReference>
<dbReference type="Proteomes" id="UP000581408">
    <property type="component" value="Unassembled WGS sequence"/>
</dbReference>
<dbReference type="SMART" id="SM00829">
    <property type="entry name" value="PKS_ER"/>
    <property type="match status" value="1"/>
</dbReference>
<protein>
    <submittedName>
        <fullName evidence="7">NAD(P)-dependent alcohol dehydrogenase</fullName>
    </submittedName>
</protein>
<dbReference type="PANTHER" id="PTHR43401:SF4">
    <property type="entry name" value="D-ARABINOSE 1-DEHYDROGENASE (NADP(+))"/>
    <property type="match status" value="1"/>
</dbReference>
<dbReference type="AlphaFoldDB" id="A0A838CJT4"/>
<dbReference type="InterPro" id="IPR013149">
    <property type="entry name" value="ADH-like_C"/>
</dbReference>
<dbReference type="SUPFAM" id="SSF50129">
    <property type="entry name" value="GroES-like"/>
    <property type="match status" value="1"/>
</dbReference>
<dbReference type="InterPro" id="IPR050129">
    <property type="entry name" value="Zn_alcohol_dh"/>
</dbReference>
<comment type="similarity">
    <text evidence="5">Belongs to the zinc-containing alcohol dehydrogenase family.</text>
</comment>
<dbReference type="PROSITE" id="PS00059">
    <property type="entry name" value="ADH_ZINC"/>
    <property type="match status" value="1"/>
</dbReference>
<evidence type="ECO:0000259" key="6">
    <source>
        <dbReference type="SMART" id="SM00829"/>
    </source>
</evidence>
<sequence length="351" mass="37196">MKAIRYTDYQTFPQLVEVDKPTAGPGEVVLKVAASGACHSDVAVFNDFVEGTNPLCAPQFTLGHEVAGWADEIGEGVDGIERGEAYVVYGPVGCGHCRFCMVGQDTYCENVAEVGYLGIGLGRDGGMAEYVVVPARNLVPLGDADPVKASALADAGLTPYHAIKLSLPKLNKAGSTALVIGLGGLGLLAVQILKAMTSATIIATDTKEDALREAEKFGALTVPSGEGQTEKIRELTGGRGVDAVFDMVGVGPTVETAMKTVGTNGRVTIVGLGAAGSDYNWQWYKEPYEAELVKTYWGTLPELNELIALLQQGDLEPQYTTYTLDEGLDAYQKLLNGEVSGRAIIVPNERF</sequence>
<dbReference type="InterPro" id="IPR036291">
    <property type="entry name" value="NAD(P)-bd_dom_sf"/>
</dbReference>
<keyword evidence="4" id="KW-0560">Oxidoreductase</keyword>
<dbReference type="InterPro" id="IPR002328">
    <property type="entry name" value="ADH_Zn_CS"/>
</dbReference>
<evidence type="ECO:0000256" key="5">
    <source>
        <dbReference type="RuleBase" id="RU361277"/>
    </source>
</evidence>
<dbReference type="GO" id="GO:0016491">
    <property type="term" value="F:oxidoreductase activity"/>
    <property type="evidence" value="ECO:0007669"/>
    <property type="project" value="UniProtKB-KW"/>
</dbReference>